<name>A0ABD2MZH9_9CUCU</name>
<dbReference type="EMBL" id="JABFTP020000042">
    <property type="protein sequence ID" value="KAL3271814.1"/>
    <property type="molecule type" value="Genomic_DNA"/>
</dbReference>
<dbReference type="PANTHER" id="PTHR35450">
    <property type="entry name" value="REVERSE TRANSCRIPTASE DOMAIN-CONTAINING PROTEIN"/>
    <property type="match status" value="1"/>
</dbReference>
<evidence type="ECO:0000313" key="1">
    <source>
        <dbReference type="EMBL" id="KAL3271814.1"/>
    </source>
</evidence>
<gene>
    <name evidence="1" type="ORF">HHI36_022284</name>
</gene>
<keyword evidence="2" id="KW-1185">Reference proteome</keyword>
<dbReference type="AlphaFoldDB" id="A0ABD2MZH9"/>
<comment type="caution">
    <text evidence="1">The sequence shown here is derived from an EMBL/GenBank/DDBJ whole genome shotgun (WGS) entry which is preliminary data.</text>
</comment>
<reference evidence="1 2" key="1">
    <citation type="journal article" date="2021" name="BMC Biol.">
        <title>Horizontally acquired antibacterial genes associated with adaptive radiation of ladybird beetles.</title>
        <authorList>
            <person name="Li H.S."/>
            <person name="Tang X.F."/>
            <person name="Huang Y.H."/>
            <person name="Xu Z.Y."/>
            <person name="Chen M.L."/>
            <person name="Du X.Y."/>
            <person name="Qiu B.Y."/>
            <person name="Chen P.T."/>
            <person name="Zhang W."/>
            <person name="Slipinski A."/>
            <person name="Escalona H.E."/>
            <person name="Waterhouse R.M."/>
            <person name="Zwick A."/>
            <person name="Pang H."/>
        </authorList>
    </citation>
    <scope>NUCLEOTIDE SEQUENCE [LARGE SCALE GENOMIC DNA]</scope>
    <source>
        <strain evidence="1">SYSU2018</strain>
    </source>
</reference>
<sequence>MLVSSQCGYTLARHPIVKISHILYMDGLKLYAYNKQQLQSQIELAAAFIRAIHMDFGFEKYAFVTLKAGKIQEESSLVLISYSKSSPLPGEEHSKYLGIHQAATESLVKEQFQTAFKKRLKMILNT</sequence>
<evidence type="ECO:0000313" key="2">
    <source>
        <dbReference type="Proteomes" id="UP001516400"/>
    </source>
</evidence>
<dbReference type="Proteomes" id="UP001516400">
    <property type="component" value="Unassembled WGS sequence"/>
</dbReference>
<organism evidence="1 2">
    <name type="scientific">Cryptolaemus montrouzieri</name>
    <dbReference type="NCBI Taxonomy" id="559131"/>
    <lineage>
        <taxon>Eukaryota</taxon>
        <taxon>Metazoa</taxon>
        <taxon>Ecdysozoa</taxon>
        <taxon>Arthropoda</taxon>
        <taxon>Hexapoda</taxon>
        <taxon>Insecta</taxon>
        <taxon>Pterygota</taxon>
        <taxon>Neoptera</taxon>
        <taxon>Endopterygota</taxon>
        <taxon>Coleoptera</taxon>
        <taxon>Polyphaga</taxon>
        <taxon>Cucujiformia</taxon>
        <taxon>Coccinelloidea</taxon>
        <taxon>Coccinellidae</taxon>
        <taxon>Scymninae</taxon>
        <taxon>Scymnini</taxon>
        <taxon>Cryptolaemus</taxon>
    </lineage>
</organism>
<dbReference type="PANTHER" id="PTHR35450:SF2">
    <property type="entry name" value="REVERSE TRANSCRIPTASE DOMAIN-CONTAINING PROTEIN"/>
    <property type="match status" value="1"/>
</dbReference>
<proteinExistence type="predicted"/>
<protein>
    <submittedName>
        <fullName evidence="1">Uncharacterized protein</fullName>
    </submittedName>
</protein>
<accession>A0ABD2MZH9</accession>